<keyword evidence="6" id="KW-0408">Iron</keyword>
<dbReference type="GO" id="GO:0046872">
    <property type="term" value="F:metal ion binding"/>
    <property type="evidence" value="ECO:0007669"/>
    <property type="project" value="UniProtKB-KW"/>
</dbReference>
<keyword evidence="3" id="KW-0312">Gluconeogenesis</keyword>
<dbReference type="NCBIfam" id="TIGR00720">
    <property type="entry name" value="sda_mono"/>
    <property type="match status" value="1"/>
</dbReference>
<protein>
    <submittedName>
        <fullName evidence="11">L-serine dehydratase, beta subunit / L-serine dehydratase, alpha subunit</fullName>
        <ecNumber evidence="11">4.3.1.17</ecNumber>
    </submittedName>
</protein>
<comment type="pathway">
    <text evidence="2">Carbohydrate biosynthesis; gluconeogenesis.</text>
</comment>
<evidence type="ECO:0000259" key="10">
    <source>
        <dbReference type="Pfam" id="PF03315"/>
    </source>
</evidence>
<comment type="cofactor">
    <cofactor evidence="1">
        <name>[4Fe-4S] cluster</name>
        <dbReference type="ChEBI" id="CHEBI:49883"/>
    </cofactor>
</comment>
<dbReference type="EC" id="4.3.1.17" evidence="11"/>
<dbReference type="Gene3D" id="3.30.1330.90">
    <property type="entry name" value="D-3-phosphoglycerate dehydrogenase, domain 3"/>
    <property type="match status" value="1"/>
</dbReference>
<dbReference type="InterPro" id="IPR051318">
    <property type="entry name" value="Fe-S_L-Ser"/>
</dbReference>
<gene>
    <name evidence="11" type="ORF">MNBD_GAMMA21-2249</name>
</gene>
<organism evidence="11">
    <name type="scientific">hydrothermal vent metagenome</name>
    <dbReference type="NCBI Taxonomy" id="652676"/>
    <lineage>
        <taxon>unclassified sequences</taxon>
        <taxon>metagenomes</taxon>
        <taxon>ecological metagenomes</taxon>
    </lineage>
</organism>
<evidence type="ECO:0000256" key="3">
    <source>
        <dbReference type="ARBA" id="ARBA00022432"/>
    </source>
</evidence>
<name>A0A3B1AB19_9ZZZZ</name>
<dbReference type="GO" id="GO:0003941">
    <property type="term" value="F:L-serine ammonia-lyase activity"/>
    <property type="evidence" value="ECO:0007669"/>
    <property type="project" value="UniProtKB-EC"/>
</dbReference>
<evidence type="ECO:0000313" key="11">
    <source>
        <dbReference type="EMBL" id="VAW90914.1"/>
    </source>
</evidence>
<dbReference type="InterPro" id="IPR029009">
    <property type="entry name" value="ASB_dom_sf"/>
</dbReference>
<dbReference type="InterPro" id="IPR005131">
    <property type="entry name" value="Ser_deHydtase_bsu"/>
</dbReference>
<evidence type="ECO:0000256" key="8">
    <source>
        <dbReference type="ARBA" id="ARBA00023239"/>
    </source>
</evidence>
<dbReference type="Pfam" id="PF03313">
    <property type="entry name" value="SDH_alpha"/>
    <property type="match status" value="1"/>
</dbReference>
<feature type="domain" description="Serine dehydratase-like alpha subunit" evidence="9">
    <location>
        <begin position="149"/>
        <end position="406"/>
    </location>
</feature>
<dbReference type="EMBL" id="UOFR01000008">
    <property type="protein sequence ID" value="VAW90914.1"/>
    <property type="molecule type" value="Genomic_DNA"/>
</dbReference>
<dbReference type="PANTHER" id="PTHR30182:SF1">
    <property type="entry name" value="L-SERINE DEHYDRATASE 1"/>
    <property type="match status" value="1"/>
</dbReference>
<dbReference type="GO" id="GO:0051539">
    <property type="term" value="F:4 iron, 4 sulfur cluster binding"/>
    <property type="evidence" value="ECO:0007669"/>
    <property type="project" value="UniProtKB-KW"/>
</dbReference>
<evidence type="ECO:0000256" key="4">
    <source>
        <dbReference type="ARBA" id="ARBA00022485"/>
    </source>
</evidence>
<keyword evidence="4" id="KW-0004">4Fe-4S</keyword>
<dbReference type="InterPro" id="IPR005130">
    <property type="entry name" value="Ser_deHydtase-like_asu"/>
</dbReference>
<evidence type="ECO:0000256" key="1">
    <source>
        <dbReference type="ARBA" id="ARBA00001966"/>
    </source>
</evidence>
<dbReference type="PANTHER" id="PTHR30182">
    <property type="entry name" value="L-SERINE DEHYDRATASE"/>
    <property type="match status" value="1"/>
</dbReference>
<evidence type="ECO:0000256" key="7">
    <source>
        <dbReference type="ARBA" id="ARBA00023014"/>
    </source>
</evidence>
<accession>A0A3B1AB19</accession>
<dbReference type="Pfam" id="PF03315">
    <property type="entry name" value="SDH_beta"/>
    <property type="match status" value="1"/>
</dbReference>
<dbReference type="InterPro" id="IPR004644">
    <property type="entry name" value="Fe-S_L-Ser_mono"/>
</dbReference>
<sequence length="412" mass="43664">MAIRVTLKGSLAYTGKGHATDRAIALGLHGYTPNAVATEDLDSVFNRTLECKSISFNDGVAVLFSAEHNILFDQGKPLAEHPNGMIFELISPTDKILLNETFFSIGGGFVKTFAEINHLVAPLDMRPSASCPYAFDSASSMLTMSIDSGLSIAAMKRINELEHISQESLNNGLDAIWHSMQRCIEKGLTAQGILPGGLGIQRRASNLYLNLKDNNSTNINNWLCTYAMAVNEENAVGHMVVTAPTNGAAGVIPAVLYYFMKHEKGQLEQAREFLLTAGAIGGLIKHLSSISGAEVGCQGEVGSAASMAAAGLCAVQGGTSAQIENAAEMALEHHLGMTCDPVNGLVQVPCIERNGFGAIKAHTAASLAMLENGEHFMPLDACIAAMKQTGEEMSLKYKETSLGGLAVSITEC</sequence>
<keyword evidence="8 11" id="KW-0456">Lyase</keyword>
<reference evidence="11" key="1">
    <citation type="submission" date="2018-06" db="EMBL/GenBank/DDBJ databases">
        <authorList>
            <person name="Zhirakovskaya E."/>
        </authorList>
    </citation>
    <scope>NUCLEOTIDE SEQUENCE</scope>
</reference>
<evidence type="ECO:0000256" key="5">
    <source>
        <dbReference type="ARBA" id="ARBA00022723"/>
    </source>
</evidence>
<evidence type="ECO:0000259" key="9">
    <source>
        <dbReference type="Pfam" id="PF03313"/>
    </source>
</evidence>
<dbReference type="AlphaFoldDB" id="A0A3B1AB19"/>
<feature type="domain" description="Serine dehydratase beta chain" evidence="10">
    <location>
        <begin position="2"/>
        <end position="112"/>
    </location>
</feature>
<keyword evidence="7" id="KW-0411">Iron-sulfur</keyword>
<proteinExistence type="predicted"/>
<dbReference type="SUPFAM" id="SSF143548">
    <property type="entry name" value="Serine metabolism enzymes domain"/>
    <property type="match status" value="1"/>
</dbReference>
<evidence type="ECO:0000256" key="6">
    <source>
        <dbReference type="ARBA" id="ARBA00023004"/>
    </source>
</evidence>
<dbReference type="GO" id="GO:0006094">
    <property type="term" value="P:gluconeogenesis"/>
    <property type="evidence" value="ECO:0007669"/>
    <property type="project" value="UniProtKB-KW"/>
</dbReference>
<evidence type="ECO:0000256" key="2">
    <source>
        <dbReference type="ARBA" id="ARBA00004742"/>
    </source>
</evidence>
<keyword evidence="5" id="KW-0479">Metal-binding</keyword>